<sequence>MQGFKKTWIGEIVYSYLPEIPLPMFLLLGRSARTWHASCALNYHKTLPVPICSENLNLVRHVCAICSLKIRTNIGGFITAHGYAGLQVLRQRVASCAHLCTGCLWLGRSLRSSGAAATSTHGVTARVSRGARGARAGCSEELSWKLVSRHEATGAAEIAAVCRARGRPRITELPTASGG</sequence>
<dbReference type="AlphaFoldDB" id="A0A2T7CGH3"/>
<dbReference type="Gramene" id="PUZ42431">
    <property type="protein sequence ID" value="PUZ42431"/>
    <property type="gene ID" value="GQ55_9G581400"/>
</dbReference>
<gene>
    <name evidence="1" type="ORF">GQ55_9G581400</name>
</gene>
<name>A0A2T7CGH3_9POAL</name>
<evidence type="ECO:0000313" key="1">
    <source>
        <dbReference type="EMBL" id="PUZ42431.1"/>
    </source>
</evidence>
<dbReference type="Proteomes" id="UP000244336">
    <property type="component" value="Chromosome 9"/>
</dbReference>
<organism evidence="1 2">
    <name type="scientific">Panicum hallii var. hallii</name>
    <dbReference type="NCBI Taxonomy" id="1504633"/>
    <lineage>
        <taxon>Eukaryota</taxon>
        <taxon>Viridiplantae</taxon>
        <taxon>Streptophyta</taxon>
        <taxon>Embryophyta</taxon>
        <taxon>Tracheophyta</taxon>
        <taxon>Spermatophyta</taxon>
        <taxon>Magnoliopsida</taxon>
        <taxon>Liliopsida</taxon>
        <taxon>Poales</taxon>
        <taxon>Poaceae</taxon>
        <taxon>PACMAD clade</taxon>
        <taxon>Panicoideae</taxon>
        <taxon>Panicodae</taxon>
        <taxon>Paniceae</taxon>
        <taxon>Panicinae</taxon>
        <taxon>Panicum</taxon>
        <taxon>Panicum sect. Panicum</taxon>
    </lineage>
</organism>
<keyword evidence="2" id="KW-1185">Reference proteome</keyword>
<accession>A0A2T7CGH3</accession>
<reference evidence="1 2" key="1">
    <citation type="submission" date="2018-04" db="EMBL/GenBank/DDBJ databases">
        <title>WGS assembly of Panicum hallii var. hallii HAL2.</title>
        <authorList>
            <person name="Lovell J."/>
            <person name="Jenkins J."/>
            <person name="Lowry D."/>
            <person name="Mamidi S."/>
            <person name="Sreedasyam A."/>
            <person name="Weng X."/>
            <person name="Barry K."/>
            <person name="Bonette J."/>
            <person name="Campitelli B."/>
            <person name="Daum C."/>
            <person name="Gordon S."/>
            <person name="Gould B."/>
            <person name="Lipzen A."/>
            <person name="MacQueen A."/>
            <person name="Palacio-Mejia J."/>
            <person name="Plott C."/>
            <person name="Shakirov E."/>
            <person name="Shu S."/>
            <person name="Yoshinaga Y."/>
            <person name="Zane M."/>
            <person name="Rokhsar D."/>
            <person name="Grimwood J."/>
            <person name="Schmutz J."/>
            <person name="Juenger T."/>
        </authorList>
    </citation>
    <scope>NUCLEOTIDE SEQUENCE [LARGE SCALE GENOMIC DNA]</scope>
    <source>
        <strain evidence="2">cv. HAL2</strain>
    </source>
</reference>
<evidence type="ECO:0000313" key="2">
    <source>
        <dbReference type="Proteomes" id="UP000244336"/>
    </source>
</evidence>
<protein>
    <submittedName>
        <fullName evidence="1">Uncharacterized protein</fullName>
    </submittedName>
</protein>
<dbReference type="EMBL" id="CM009757">
    <property type="protein sequence ID" value="PUZ42431.1"/>
    <property type="molecule type" value="Genomic_DNA"/>
</dbReference>
<proteinExistence type="predicted"/>